<feature type="non-terminal residue" evidence="1">
    <location>
        <position position="91"/>
    </location>
</feature>
<sequence length="91" mass="9868">ELVEELLATLFSSLKQSGLINSVIRASLTDPEIRDGVTQIATDLISAGVIPYQEVFAALKQSELAVEVVRFTLTDQATREAAVQLVKELVP</sequence>
<protein>
    <submittedName>
        <fullName evidence="1">Uncharacterized protein</fullName>
    </submittedName>
</protein>
<keyword evidence="2" id="KW-1185">Reference proteome</keyword>
<dbReference type="RefSeq" id="XP_020063749.1">
    <property type="nucleotide sequence ID" value="XM_020208274.1"/>
</dbReference>
<accession>A0A1E4SGI2</accession>
<dbReference type="Proteomes" id="UP000094285">
    <property type="component" value="Unassembled WGS sequence"/>
</dbReference>
<dbReference type="AlphaFoldDB" id="A0A1E4SGI2"/>
<organism evidence="1 2">
    <name type="scientific">Suhomyces tanzawaensis NRRL Y-17324</name>
    <dbReference type="NCBI Taxonomy" id="984487"/>
    <lineage>
        <taxon>Eukaryota</taxon>
        <taxon>Fungi</taxon>
        <taxon>Dikarya</taxon>
        <taxon>Ascomycota</taxon>
        <taxon>Saccharomycotina</taxon>
        <taxon>Pichiomycetes</taxon>
        <taxon>Debaryomycetaceae</taxon>
        <taxon>Suhomyces</taxon>
    </lineage>
</organism>
<dbReference type="STRING" id="984487.A0A1E4SGI2"/>
<name>A0A1E4SGI2_9ASCO</name>
<gene>
    <name evidence="1" type="ORF">CANTADRAFT_29132</name>
</gene>
<evidence type="ECO:0000313" key="2">
    <source>
        <dbReference type="Proteomes" id="UP000094285"/>
    </source>
</evidence>
<dbReference type="EMBL" id="KV453913">
    <property type="protein sequence ID" value="ODV78627.1"/>
    <property type="molecule type" value="Genomic_DNA"/>
</dbReference>
<proteinExistence type="predicted"/>
<dbReference type="GeneID" id="30982411"/>
<feature type="non-terminal residue" evidence="1">
    <location>
        <position position="1"/>
    </location>
</feature>
<reference evidence="2" key="1">
    <citation type="submission" date="2016-05" db="EMBL/GenBank/DDBJ databases">
        <title>Comparative genomics of biotechnologically important yeasts.</title>
        <authorList>
            <consortium name="DOE Joint Genome Institute"/>
            <person name="Riley R."/>
            <person name="Haridas S."/>
            <person name="Wolfe K.H."/>
            <person name="Lopes M.R."/>
            <person name="Hittinger C.T."/>
            <person name="Goker M."/>
            <person name="Salamov A."/>
            <person name="Wisecaver J."/>
            <person name="Long T.M."/>
            <person name="Aerts A.L."/>
            <person name="Barry K."/>
            <person name="Choi C."/>
            <person name="Clum A."/>
            <person name="Coughlan A.Y."/>
            <person name="Deshpande S."/>
            <person name="Douglass A.P."/>
            <person name="Hanson S.J."/>
            <person name="Klenk H.-P."/>
            <person name="Labutti K."/>
            <person name="Lapidus A."/>
            <person name="Lindquist E."/>
            <person name="Lipzen A."/>
            <person name="Meier-Kolthoff J.P."/>
            <person name="Ohm R.A."/>
            <person name="Otillar R.P."/>
            <person name="Pangilinan J."/>
            <person name="Peng Y."/>
            <person name="Rokas A."/>
            <person name="Rosa C.A."/>
            <person name="Scheuner C."/>
            <person name="Sibirny A.A."/>
            <person name="Slot J.C."/>
            <person name="Stielow J.B."/>
            <person name="Sun H."/>
            <person name="Kurtzman C.P."/>
            <person name="Blackwell M."/>
            <person name="Grigoriev I.V."/>
            <person name="Jeffries T.W."/>
        </authorList>
    </citation>
    <scope>NUCLEOTIDE SEQUENCE [LARGE SCALE GENOMIC DNA]</scope>
    <source>
        <strain evidence="2">NRRL Y-17324</strain>
    </source>
</reference>
<dbReference type="OrthoDB" id="4019261at2759"/>
<evidence type="ECO:0000313" key="1">
    <source>
        <dbReference type="EMBL" id="ODV78627.1"/>
    </source>
</evidence>